<evidence type="ECO:0008006" key="4">
    <source>
        <dbReference type="Google" id="ProtNLM"/>
    </source>
</evidence>
<protein>
    <recommendedName>
        <fullName evidence="4">MarR family transcriptional regulator</fullName>
    </recommendedName>
</protein>
<organism evidence="2 3">
    <name type="scientific">Nonomuraea antimicrobica</name>
    <dbReference type="NCBI Taxonomy" id="561173"/>
    <lineage>
        <taxon>Bacteria</taxon>
        <taxon>Bacillati</taxon>
        <taxon>Actinomycetota</taxon>
        <taxon>Actinomycetes</taxon>
        <taxon>Streptosporangiales</taxon>
        <taxon>Streptosporangiaceae</taxon>
        <taxon>Nonomuraea</taxon>
    </lineage>
</organism>
<accession>A0ABP7CSI0</accession>
<evidence type="ECO:0000313" key="3">
    <source>
        <dbReference type="Proteomes" id="UP001500902"/>
    </source>
</evidence>
<dbReference type="Proteomes" id="UP001500902">
    <property type="component" value="Unassembled WGS sequence"/>
</dbReference>
<proteinExistence type="predicted"/>
<evidence type="ECO:0000256" key="1">
    <source>
        <dbReference type="SAM" id="MobiDB-lite"/>
    </source>
</evidence>
<feature type="compositionally biased region" description="Basic and acidic residues" evidence="1">
    <location>
        <begin position="69"/>
        <end position="90"/>
    </location>
</feature>
<feature type="compositionally biased region" description="Low complexity" evidence="1">
    <location>
        <begin position="96"/>
        <end position="108"/>
    </location>
</feature>
<keyword evidence="3" id="KW-1185">Reference proteome</keyword>
<dbReference type="EMBL" id="BAAAZP010000140">
    <property type="protein sequence ID" value="GAA3693842.1"/>
    <property type="molecule type" value="Genomic_DNA"/>
</dbReference>
<name>A0ABP7CSI0_9ACTN</name>
<comment type="caution">
    <text evidence="2">The sequence shown here is derived from an EMBL/GenBank/DDBJ whole genome shotgun (WGS) entry which is preliminary data.</text>
</comment>
<sequence>MGGNFDPRINDRVLLDEMELYGRLLAAVATFDRPLTEAEIDEVLDLGPEPARSGPQARVLASVRAGTDVGRRPGSRTERRTPGFVVRRDTTPVSPAQVYRQARQQAAADEPAHDVGAGLARLVQWMTHDSDDNPARSP</sequence>
<evidence type="ECO:0000313" key="2">
    <source>
        <dbReference type="EMBL" id="GAA3693842.1"/>
    </source>
</evidence>
<reference evidence="3" key="1">
    <citation type="journal article" date="2019" name="Int. J. Syst. Evol. Microbiol.">
        <title>The Global Catalogue of Microorganisms (GCM) 10K type strain sequencing project: providing services to taxonomists for standard genome sequencing and annotation.</title>
        <authorList>
            <consortium name="The Broad Institute Genomics Platform"/>
            <consortium name="The Broad Institute Genome Sequencing Center for Infectious Disease"/>
            <person name="Wu L."/>
            <person name="Ma J."/>
        </authorList>
    </citation>
    <scope>NUCLEOTIDE SEQUENCE [LARGE SCALE GENOMIC DNA]</scope>
    <source>
        <strain evidence="3">JCM 16904</strain>
    </source>
</reference>
<feature type="region of interest" description="Disordered" evidence="1">
    <location>
        <begin position="46"/>
        <end position="115"/>
    </location>
</feature>
<gene>
    <name evidence="2" type="ORF">GCM10022224_069160</name>
</gene>